<dbReference type="PANTHER" id="PTHR43065">
    <property type="entry name" value="SENSOR HISTIDINE KINASE"/>
    <property type="match status" value="1"/>
</dbReference>
<evidence type="ECO:0000256" key="2">
    <source>
        <dbReference type="ARBA" id="ARBA00004370"/>
    </source>
</evidence>
<dbReference type="RefSeq" id="WP_249247497.1">
    <property type="nucleotide sequence ID" value="NZ_JAKIKT010000001.1"/>
</dbReference>
<keyword evidence="7" id="KW-0812">Transmembrane</keyword>
<dbReference type="InterPro" id="IPR005467">
    <property type="entry name" value="His_kinase_dom"/>
</dbReference>
<keyword evidence="5" id="KW-0808">Transferase</keyword>
<keyword evidence="4" id="KW-0597">Phosphoprotein</keyword>
<keyword evidence="10" id="KW-0067">ATP-binding</keyword>
<evidence type="ECO:0000256" key="1">
    <source>
        <dbReference type="ARBA" id="ARBA00000085"/>
    </source>
</evidence>
<protein>
    <recommendedName>
        <fullName evidence="3">histidine kinase</fullName>
        <ecNumber evidence="3">2.7.13.3</ecNumber>
    </recommendedName>
</protein>
<keyword evidence="11" id="KW-1185">Reference proteome</keyword>
<dbReference type="EMBL" id="JAKIKT010000001">
    <property type="protein sequence ID" value="MCL2912676.1"/>
    <property type="molecule type" value="Genomic_DNA"/>
</dbReference>
<dbReference type="InterPro" id="IPR003660">
    <property type="entry name" value="HAMP_dom"/>
</dbReference>
<keyword evidence="7" id="KW-1133">Transmembrane helix</keyword>
<dbReference type="PROSITE" id="PS50109">
    <property type="entry name" value="HIS_KIN"/>
    <property type="match status" value="1"/>
</dbReference>
<comment type="subcellular location">
    <subcellularLocation>
        <location evidence="2">Membrane</location>
    </subcellularLocation>
</comment>
<dbReference type="GO" id="GO:0005524">
    <property type="term" value="F:ATP binding"/>
    <property type="evidence" value="ECO:0007669"/>
    <property type="project" value="UniProtKB-KW"/>
</dbReference>
<keyword evidence="10" id="KW-0547">Nucleotide-binding</keyword>
<evidence type="ECO:0000256" key="5">
    <source>
        <dbReference type="ARBA" id="ARBA00022679"/>
    </source>
</evidence>
<proteinExistence type="predicted"/>
<dbReference type="EC" id="2.7.13.3" evidence="3"/>
<feature type="domain" description="Histidine kinase" evidence="8">
    <location>
        <begin position="230"/>
        <end position="434"/>
    </location>
</feature>
<evidence type="ECO:0000256" key="4">
    <source>
        <dbReference type="ARBA" id="ARBA00022553"/>
    </source>
</evidence>
<accession>A0ABT0N470</accession>
<dbReference type="Pfam" id="PF02518">
    <property type="entry name" value="HATPase_c"/>
    <property type="match status" value="1"/>
</dbReference>
<evidence type="ECO:0000256" key="7">
    <source>
        <dbReference type="SAM" id="Phobius"/>
    </source>
</evidence>
<dbReference type="SUPFAM" id="SSF55785">
    <property type="entry name" value="PYP-like sensor domain (PAS domain)"/>
    <property type="match status" value="1"/>
</dbReference>
<dbReference type="InterPro" id="IPR004358">
    <property type="entry name" value="Sig_transdc_His_kin-like_C"/>
</dbReference>
<keyword evidence="7" id="KW-0472">Membrane</keyword>
<dbReference type="PRINTS" id="PR00344">
    <property type="entry name" value="BCTRLSENSOR"/>
</dbReference>
<comment type="catalytic activity">
    <reaction evidence="1">
        <text>ATP + protein L-histidine = ADP + protein N-phospho-L-histidine.</text>
        <dbReference type="EC" id="2.7.13.3"/>
    </reaction>
</comment>
<comment type="caution">
    <text evidence="10">The sequence shown here is derived from an EMBL/GenBank/DDBJ whole genome shotgun (WGS) entry which is preliminary data.</text>
</comment>
<dbReference type="PROSITE" id="PS50885">
    <property type="entry name" value="HAMP"/>
    <property type="match status" value="1"/>
</dbReference>
<name>A0ABT0N470_9GAMM</name>
<sequence length="446" mass="49926">MTLALRLTGVCVACSLLGTALGIWMWQWLDAGAILAALVIACVVAGLAARLLTRQLYTSLASLETGLLNFKDNDFSVRVPETGTGQLRNLSILFNEAAARLRQERQYIYQRELLLDKVIHSSPNVMLLLDDNNRVIYSNDAARHLLNQGQMINGLMLSELEVRLPAEFHNALQSGTDGLFSVGDGEVQTWHLSRGRFQLNGQRHHLLLLKQMTRELSRQEVSVWKKIIRVIGHELNNSLAPISSMVNSGKLICRDYHEPKLDLIFNTIEDRTAHLSQFIFNYTRFAKMPLPSQETVEWSPFLAQLAAQYSFKLEGALPEYPGWFDRIQLEQVLLNLLKNAHESGSANDDICMLLESEHRESKSGVRISVSDRGSGMSADVLRQALLPFYSTKRSGSGIGLSLCREIVEAHDGQISLHNRDGGGLSVNIWLPAEMAASQQQDKRHTQ</sequence>
<dbReference type="InterPro" id="IPR036890">
    <property type="entry name" value="HATPase_C_sf"/>
</dbReference>
<evidence type="ECO:0000259" key="8">
    <source>
        <dbReference type="PROSITE" id="PS50109"/>
    </source>
</evidence>
<dbReference type="Gene3D" id="3.30.565.10">
    <property type="entry name" value="Histidine kinase-like ATPase, C-terminal domain"/>
    <property type="match status" value="1"/>
</dbReference>
<dbReference type="SUPFAM" id="SSF55874">
    <property type="entry name" value="ATPase domain of HSP90 chaperone/DNA topoisomerase II/histidine kinase"/>
    <property type="match status" value="1"/>
</dbReference>
<evidence type="ECO:0000259" key="9">
    <source>
        <dbReference type="PROSITE" id="PS50885"/>
    </source>
</evidence>
<keyword evidence="6" id="KW-0418">Kinase</keyword>
<dbReference type="InterPro" id="IPR035965">
    <property type="entry name" value="PAS-like_dom_sf"/>
</dbReference>
<feature type="domain" description="HAMP" evidence="9">
    <location>
        <begin position="54"/>
        <end position="106"/>
    </location>
</feature>
<dbReference type="SMART" id="SM00387">
    <property type="entry name" value="HATPase_c"/>
    <property type="match status" value="1"/>
</dbReference>
<reference evidence="10 11" key="1">
    <citation type="submission" date="2022-01" db="EMBL/GenBank/DDBJ databases">
        <title>Whole genome-based taxonomy of the Shewanellaceae.</title>
        <authorList>
            <person name="Martin-Rodriguez A.J."/>
        </authorList>
    </citation>
    <scope>NUCLEOTIDE SEQUENCE [LARGE SCALE GENOMIC DNA]</scope>
    <source>
        <strain evidence="10 11">DSM 21332</strain>
    </source>
</reference>
<evidence type="ECO:0000256" key="3">
    <source>
        <dbReference type="ARBA" id="ARBA00012438"/>
    </source>
</evidence>
<gene>
    <name evidence="10" type="ORF">L2725_02585</name>
</gene>
<feature type="transmembrane region" description="Helical" evidence="7">
    <location>
        <begin position="32"/>
        <end position="52"/>
    </location>
</feature>
<dbReference type="PANTHER" id="PTHR43065:SF51">
    <property type="entry name" value="HISTIDINE KINASE"/>
    <property type="match status" value="1"/>
</dbReference>
<dbReference type="InterPro" id="IPR003594">
    <property type="entry name" value="HATPase_dom"/>
</dbReference>
<evidence type="ECO:0000313" key="10">
    <source>
        <dbReference type="EMBL" id="MCL2912676.1"/>
    </source>
</evidence>
<evidence type="ECO:0000256" key="6">
    <source>
        <dbReference type="ARBA" id="ARBA00022777"/>
    </source>
</evidence>
<organism evidence="10 11">
    <name type="scientific">Shewanella corallii</name>
    <dbReference type="NCBI Taxonomy" id="560080"/>
    <lineage>
        <taxon>Bacteria</taxon>
        <taxon>Pseudomonadati</taxon>
        <taxon>Pseudomonadota</taxon>
        <taxon>Gammaproteobacteria</taxon>
        <taxon>Alteromonadales</taxon>
        <taxon>Shewanellaceae</taxon>
        <taxon>Shewanella</taxon>
    </lineage>
</organism>
<evidence type="ECO:0000313" key="11">
    <source>
        <dbReference type="Proteomes" id="UP001202831"/>
    </source>
</evidence>
<dbReference type="Proteomes" id="UP001202831">
    <property type="component" value="Unassembled WGS sequence"/>
</dbReference>